<dbReference type="GO" id="GO:0008081">
    <property type="term" value="F:phosphoric diester hydrolase activity"/>
    <property type="evidence" value="ECO:0007669"/>
    <property type="project" value="InterPro"/>
</dbReference>
<dbReference type="AlphaFoldDB" id="A0A8S3ZWI9"/>
<evidence type="ECO:0000313" key="9">
    <source>
        <dbReference type="EMBL" id="CAG5133859.1"/>
    </source>
</evidence>
<dbReference type="InterPro" id="IPR017946">
    <property type="entry name" value="PLC-like_Pdiesterase_TIM-brl"/>
</dbReference>
<dbReference type="GO" id="GO:0006629">
    <property type="term" value="P:lipid metabolic process"/>
    <property type="evidence" value="ECO:0007669"/>
    <property type="project" value="InterPro"/>
</dbReference>
<reference evidence="9" key="1">
    <citation type="submission" date="2021-04" db="EMBL/GenBank/DDBJ databases">
        <authorList>
            <consortium name="Molecular Ecology Group"/>
        </authorList>
    </citation>
    <scope>NUCLEOTIDE SEQUENCE</scope>
</reference>
<dbReference type="InterPro" id="IPR030395">
    <property type="entry name" value="GP_PDE_dom"/>
</dbReference>
<accession>A0A8S3ZWI9</accession>
<evidence type="ECO:0000256" key="7">
    <source>
        <dbReference type="SAM" id="Phobius"/>
    </source>
</evidence>
<protein>
    <recommendedName>
        <fullName evidence="8">GP-PDE domain-containing protein</fullName>
    </recommendedName>
</protein>
<evidence type="ECO:0000256" key="6">
    <source>
        <dbReference type="ARBA" id="ARBA00023180"/>
    </source>
</evidence>
<feature type="transmembrane region" description="Helical" evidence="7">
    <location>
        <begin position="132"/>
        <end position="155"/>
    </location>
</feature>
<comment type="subcellular location">
    <subcellularLocation>
        <location evidence="1">Membrane</location>
        <topology evidence="1">Multi-pass membrane protein</topology>
    </subcellularLocation>
</comment>
<dbReference type="Proteomes" id="UP000678393">
    <property type="component" value="Unassembled WGS sequence"/>
</dbReference>
<evidence type="ECO:0000313" key="10">
    <source>
        <dbReference type="Proteomes" id="UP000678393"/>
    </source>
</evidence>
<sequence>MKEKLPSVRTSYDKPQHYQRKYCLVCLTGLIGCRWHRYQQSMRDNRKRDLVVFTIIVLCFLHMVVFFYFWLVSRNSIYQIGIYMYPYTKSYFPWCDVGLAVSAVMLAYFTGIVILCLFHVKVGHQLYLHPCHLLTAFLLEVVCIIITILVHIYWPQTWPLTYLSLRVYSPFLQVVAVLVVTALAWLIVRQWIRLTFVYKMAWLPILLVVFVALCIVPFWMSSPVISSTIPEKPGIIAMAGASSVAPENTLYAFRKALDLGVTRIQTTVQISFDGIPFVFHDNTLVRTTDFEEIKNDNISEIPMRNTMSELKMFSAGSWFLQHDPWGSVWSLSENETAEISAEKIPTLSELLDFGADYESLELYLIIQPLPSWHPYCCDPGSLIDHVISESEVWVNRSSNNITTIVTDVNSHWLLSILWCAGVDFVATRHIEDLQDVASPLLHLNVVSYTALWVTVDVLSIIIIIIICVVHRIKIYGTNFSPESISLNTGCTIASYRSRTMKEKLLRDCAAVDSMDELEARDNDGMENRPAYSMLSGHHTYSLSSLIGSRVVTNAGRNMNVVSSLAPDQSEPSVALSINNRYSV</sequence>
<evidence type="ECO:0000256" key="1">
    <source>
        <dbReference type="ARBA" id="ARBA00004141"/>
    </source>
</evidence>
<feature type="transmembrane region" description="Helical" evidence="7">
    <location>
        <begin position="445"/>
        <end position="469"/>
    </location>
</feature>
<keyword evidence="2 7" id="KW-0812">Transmembrane</keyword>
<keyword evidence="10" id="KW-1185">Reference proteome</keyword>
<dbReference type="PROSITE" id="PS50007">
    <property type="entry name" value="PIPLC_X_DOMAIN"/>
    <property type="match status" value="1"/>
</dbReference>
<dbReference type="PROSITE" id="PS51704">
    <property type="entry name" value="GP_PDE"/>
    <property type="match status" value="1"/>
</dbReference>
<evidence type="ECO:0000256" key="5">
    <source>
        <dbReference type="ARBA" id="ARBA00023136"/>
    </source>
</evidence>
<keyword evidence="4 7" id="KW-1133">Transmembrane helix</keyword>
<comment type="caution">
    <text evidence="9">The sequence shown here is derived from an EMBL/GenBank/DDBJ whole genome shotgun (WGS) entry which is preliminary data.</text>
</comment>
<dbReference type="Pfam" id="PF03009">
    <property type="entry name" value="GDPD"/>
    <property type="match status" value="1"/>
</dbReference>
<dbReference type="SUPFAM" id="SSF51695">
    <property type="entry name" value="PLC-like phosphodiesterases"/>
    <property type="match status" value="1"/>
</dbReference>
<feature type="transmembrane region" description="Helical" evidence="7">
    <location>
        <begin position="91"/>
        <end position="120"/>
    </location>
</feature>
<dbReference type="PANTHER" id="PTHR23344">
    <property type="entry name" value="GLYCEROPHOSPHORYL DIESTER PHOSPHODIESTERASE"/>
    <property type="match status" value="1"/>
</dbReference>
<feature type="transmembrane region" description="Helical" evidence="7">
    <location>
        <begin position="200"/>
        <end position="220"/>
    </location>
</feature>
<keyword evidence="6" id="KW-0325">Glycoprotein</keyword>
<evidence type="ECO:0000256" key="2">
    <source>
        <dbReference type="ARBA" id="ARBA00022692"/>
    </source>
</evidence>
<evidence type="ECO:0000259" key="8">
    <source>
        <dbReference type="PROSITE" id="PS51704"/>
    </source>
</evidence>
<gene>
    <name evidence="9" type="ORF">CUNI_LOCUS19417</name>
</gene>
<organism evidence="9 10">
    <name type="scientific">Candidula unifasciata</name>
    <dbReference type="NCBI Taxonomy" id="100452"/>
    <lineage>
        <taxon>Eukaryota</taxon>
        <taxon>Metazoa</taxon>
        <taxon>Spiralia</taxon>
        <taxon>Lophotrochozoa</taxon>
        <taxon>Mollusca</taxon>
        <taxon>Gastropoda</taxon>
        <taxon>Heterobranchia</taxon>
        <taxon>Euthyneura</taxon>
        <taxon>Panpulmonata</taxon>
        <taxon>Eupulmonata</taxon>
        <taxon>Stylommatophora</taxon>
        <taxon>Helicina</taxon>
        <taxon>Helicoidea</taxon>
        <taxon>Geomitridae</taxon>
        <taxon>Candidula</taxon>
    </lineage>
</organism>
<keyword evidence="3" id="KW-0378">Hydrolase</keyword>
<dbReference type="GO" id="GO:0016020">
    <property type="term" value="C:membrane"/>
    <property type="evidence" value="ECO:0007669"/>
    <property type="project" value="UniProtKB-SubCell"/>
</dbReference>
<evidence type="ECO:0000256" key="3">
    <source>
        <dbReference type="ARBA" id="ARBA00022801"/>
    </source>
</evidence>
<dbReference type="Gene3D" id="3.20.20.190">
    <property type="entry name" value="Phosphatidylinositol (PI) phosphodiesterase"/>
    <property type="match status" value="1"/>
</dbReference>
<dbReference type="PANTHER" id="PTHR23344:SF50">
    <property type="entry name" value="GP-PDE DOMAIN-CONTAINING PROTEIN"/>
    <property type="match status" value="1"/>
</dbReference>
<dbReference type="OrthoDB" id="1058301at2759"/>
<name>A0A8S3ZWI9_9EUPU</name>
<feature type="transmembrane region" description="Helical" evidence="7">
    <location>
        <begin position="50"/>
        <end position="71"/>
    </location>
</feature>
<keyword evidence="5 7" id="KW-0472">Membrane</keyword>
<feature type="domain" description="GP-PDE" evidence="8">
    <location>
        <begin position="233"/>
        <end position="351"/>
    </location>
</feature>
<dbReference type="EMBL" id="CAJHNH020006545">
    <property type="protein sequence ID" value="CAG5133859.1"/>
    <property type="molecule type" value="Genomic_DNA"/>
</dbReference>
<feature type="transmembrane region" description="Helical" evidence="7">
    <location>
        <begin position="167"/>
        <end position="188"/>
    </location>
</feature>
<proteinExistence type="predicted"/>
<dbReference type="PROSITE" id="PS51257">
    <property type="entry name" value="PROKAR_LIPOPROTEIN"/>
    <property type="match status" value="1"/>
</dbReference>
<evidence type="ECO:0000256" key="4">
    <source>
        <dbReference type="ARBA" id="ARBA00022989"/>
    </source>
</evidence>